<keyword evidence="4 7" id="KW-0378">Hydrolase</keyword>
<gene>
    <name evidence="8" type="ORF">SAMN04487865_1001131</name>
</gene>
<name>A0A662Z686_9GAMM</name>
<evidence type="ECO:0000313" key="9">
    <source>
        <dbReference type="Proteomes" id="UP000243374"/>
    </source>
</evidence>
<dbReference type="InterPro" id="IPR023346">
    <property type="entry name" value="Lysozyme-like_dom_sf"/>
</dbReference>
<reference evidence="8 9" key="1">
    <citation type="submission" date="2016-10" db="EMBL/GenBank/DDBJ databases">
        <authorList>
            <person name="Varghese N."/>
            <person name="Submissions S."/>
        </authorList>
    </citation>
    <scope>NUCLEOTIDE SEQUENCE [LARGE SCALE GENOMIC DNA]</scope>
    <source>
        <strain evidence="8 9">22B</strain>
    </source>
</reference>
<evidence type="ECO:0000313" key="8">
    <source>
        <dbReference type="EMBL" id="SFJ74581.1"/>
    </source>
</evidence>
<dbReference type="SUPFAM" id="SSF53955">
    <property type="entry name" value="Lysozyme-like"/>
    <property type="match status" value="1"/>
</dbReference>
<protein>
    <recommendedName>
        <fullName evidence="7">Lysozyme</fullName>
        <ecNumber evidence="7">3.2.1.17</ecNumber>
    </recommendedName>
</protein>
<dbReference type="GO" id="GO:0042742">
    <property type="term" value="P:defense response to bacterium"/>
    <property type="evidence" value="ECO:0007669"/>
    <property type="project" value="UniProtKB-KW"/>
</dbReference>
<accession>A0A662Z686</accession>
<dbReference type="EC" id="3.2.1.17" evidence="7"/>
<dbReference type="Gene3D" id="1.10.530.40">
    <property type="match status" value="1"/>
</dbReference>
<evidence type="ECO:0000256" key="6">
    <source>
        <dbReference type="ARBA" id="ARBA00023295"/>
    </source>
</evidence>
<dbReference type="Pfam" id="PF00959">
    <property type="entry name" value="Phage_lysozyme"/>
    <property type="match status" value="1"/>
</dbReference>
<dbReference type="Proteomes" id="UP000243374">
    <property type="component" value="Unassembled WGS sequence"/>
</dbReference>
<dbReference type="GO" id="GO:0009253">
    <property type="term" value="P:peptidoglycan catabolic process"/>
    <property type="evidence" value="ECO:0007669"/>
    <property type="project" value="InterPro"/>
</dbReference>
<evidence type="ECO:0000256" key="1">
    <source>
        <dbReference type="ARBA" id="ARBA00000632"/>
    </source>
</evidence>
<keyword evidence="2 7" id="KW-0929">Antimicrobial</keyword>
<dbReference type="InterPro" id="IPR051018">
    <property type="entry name" value="Bacteriophage_GH24"/>
</dbReference>
<dbReference type="RefSeq" id="WP_074837997.1">
    <property type="nucleotide sequence ID" value="NZ_CP047056.1"/>
</dbReference>
<sequence>MQISSHGINLIREFEGLRTKAYKAHFSEKFFSIGYGHYGPDVKPDDVCTESYATKLLENDLKSFCQKVDKALTADEIEVNQNEFDALISFAYNVGVNALISSTLWQKLKIHDHEGAANQFLRWNKCNGFELPGLTKRREAERKLFLS</sequence>
<evidence type="ECO:0000256" key="2">
    <source>
        <dbReference type="ARBA" id="ARBA00022529"/>
    </source>
</evidence>
<keyword evidence="5" id="KW-1035">Host cytoplasm</keyword>
<dbReference type="EMBL" id="FOSF01000001">
    <property type="protein sequence ID" value="SFJ74581.1"/>
    <property type="molecule type" value="Genomic_DNA"/>
</dbReference>
<organism evidence="8 9">
    <name type="scientific">Succinivibrio dextrinosolvens</name>
    <dbReference type="NCBI Taxonomy" id="83771"/>
    <lineage>
        <taxon>Bacteria</taxon>
        <taxon>Pseudomonadati</taxon>
        <taxon>Pseudomonadota</taxon>
        <taxon>Gammaproteobacteria</taxon>
        <taxon>Aeromonadales</taxon>
        <taxon>Succinivibrionaceae</taxon>
        <taxon>Succinivibrio</taxon>
    </lineage>
</organism>
<dbReference type="PANTHER" id="PTHR38107">
    <property type="match status" value="1"/>
</dbReference>
<dbReference type="InterPro" id="IPR034690">
    <property type="entry name" value="Endolysin_T4_type"/>
</dbReference>
<dbReference type="InterPro" id="IPR033907">
    <property type="entry name" value="Endolysin_autolysin"/>
</dbReference>
<keyword evidence="9" id="KW-1185">Reference proteome</keyword>
<evidence type="ECO:0000256" key="3">
    <source>
        <dbReference type="ARBA" id="ARBA00022638"/>
    </source>
</evidence>
<dbReference type="AlphaFoldDB" id="A0A662Z686"/>
<dbReference type="InterPro" id="IPR023347">
    <property type="entry name" value="Lysozyme_dom_sf"/>
</dbReference>
<dbReference type="GO" id="GO:0003796">
    <property type="term" value="F:lysozyme activity"/>
    <property type="evidence" value="ECO:0007669"/>
    <property type="project" value="UniProtKB-EC"/>
</dbReference>
<dbReference type="GO" id="GO:0016998">
    <property type="term" value="P:cell wall macromolecule catabolic process"/>
    <property type="evidence" value="ECO:0007669"/>
    <property type="project" value="InterPro"/>
</dbReference>
<dbReference type="CDD" id="cd00737">
    <property type="entry name" value="lyz_endolysin_autolysin"/>
    <property type="match status" value="1"/>
</dbReference>
<keyword evidence="6 7" id="KW-0326">Glycosidase</keyword>
<evidence type="ECO:0000256" key="5">
    <source>
        <dbReference type="ARBA" id="ARBA00023200"/>
    </source>
</evidence>
<dbReference type="GO" id="GO:0031640">
    <property type="term" value="P:killing of cells of another organism"/>
    <property type="evidence" value="ECO:0007669"/>
    <property type="project" value="UniProtKB-KW"/>
</dbReference>
<comment type="catalytic activity">
    <reaction evidence="1 7">
        <text>Hydrolysis of (1-&gt;4)-beta-linkages between N-acetylmuramic acid and N-acetyl-D-glucosamine residues in a peptidoglycan and between N-acetyl-D-glucosamine residues in chitodextrins.</text>
        <dbReference type="EC" id="3.2.1.17"/>
    </reaction>
</comment>
<keyword evidence="3 7" id="KW-0081">Bacteriolytic enzyme</keyword>
<dbReference type="HAMAP" id="MF_04110">
    <property type="entry name" value="ENDOLYSIN_T4"/>
    <property type="match status" value="1"/>
</dbReference>
<evidence type="ECO:0000256" key="4">
    <source>
        <dbReference type="ARBA" id="ARBA00022801"/>
    </source>
</evidence>
<comment type="similarity">
    <text evidence="7">Belongs to the glycosyl hydrolase 24 family.</text>
</comment>
<proteinExistence type="inferred from homology"/>
<evidence type="ECO:0000256" key="7">
    <source>
        <dbReference type="RuleBase" id="RU003788"/>
    </source>
</evidence>
<dbReference type="OrthoDB" id="8141296at2"/>
<dbReference type="InterPro" id="IPR002196">
    <property type="entry name" value="Glyco_hydro_24"/>
</dbReference>
<dbReference type="PANTHER" id="PTHR38107:SF3">
    <property type="entry name" value="LYSOZYME RRRD-RELATED"/>
    <property type="match status" value="1"/>
</dbReference>